<dbReference type="PANTHER" id="PTHR24269:SF16">
    <property type="entry name" value="PROTEIN SLG1"/>
    <property type="match status" value="1"/>
</dbReference>
<dbReference type="InterPro" id="IPR051836">
    <property type="entry name" value="Kremen_rcpt"/>
</dbReference>
<evidence type="ECO:0000313" key="9">
    <source>
        <dbReference type="Proteomes" id="UP001163046"/>
    </source>
</evidence>
<dbReference type="GO" id="GO:0005886">
    <property type="term" value="C:plasma membrane"/>
    <property type="evidence" value="ECO:0007669"/>
    <property type="project" value="TreeGrafter"/>
</dbReference>
<name>A0A9X0A5W1_9CNID</name>
<dbReference type="Proteomes" id="UP001163046">
    <property type="component" value="Unassembled WGS sequence"/>
</dbReference>
<dbReference type="Gene3D" id="2.30.30.140">
    <property type="match status" value="1"/>
</dbReference>
<keyword evidence="3" id="KW-0732">Signal</keyword>
<dbReference type="InterPro" id="IPR002889">
    <property type="entry name" value="WSC_carb-bd"/>
</dbReference>
<reference evidence="8" key="1">
    <citation type="submission" date="2023-01" db="EMBL/GenBank/DDBJ databases">
        <title>Genome assembly of the deep-sea coral Lophelia pertusa.</title>
        <authorList>
            <person name="Herrera S."/>
            <person name="Cordes E."/>
        </authorList>
    </citation>
    <scope>NUCLEOTIDE SEQUENCE</scope>
    <source>
        <strain evidence="8">USNM1676648</strain>
        <tissue evidence="8">Polyp</tissue>
    </source>
</reference>
<gene>
    <name evidence="8" type="primary">KREMEN1_1</name>
    <name evidence="8" type="ORF">OS493_003616</name>
</gene>
<dbReference type="SMART" id="SM00321">
    <property type="entry name" value="WSC"/>
    <property type="match status" value="2"/>
</dbReference>
<organism evidence="8 9">
    <name type="scientific">Desmophyllum pertusum</name>
    <dbReference type="NCBI Taxonomy" id="174260"/>
    <lineage>
        <taxon>Eukaryota</taxon>
        <taxon>Metazoa</taxon>
        <taxon>Cnidaria</taxon>
        <taxon>Anthozoa</taxon>
        <taxon>Hexacorallia</taxon>
        <taxon>Scleractinia</taxon>
        <taxon>Caryophylliina</taxon>
        <taxon>Caryophylliidae</taxon>
        <taxon>Desmophyllum</taxon>
    </lineage>
</organism>
<comment type="subcellular location">
    <subcellularLocation>
        <location evidence="1">Membrane</location>
        <topology evidence="1">Single-pass membrane protein</topology>
    </subcellularLocation>
</comment>
<protein>
    <submittedName>
        <fullName evidence="8">Kremen protein 1</fullName>
    </submittedName>
</protein>
<dbReference type="OrthoDB" id="5985073at2759"/>
<evidence type="ECO:0000259" key="7">
    <source>
        <dbReference type="PROSITE" id="PS51212"/>
    </source>
</evidence>
<evidence type="ECO:0000313" key="8">
    <source>
        <dbReference type="EMBL" id="KAJ7393947.1"/>
    </source>
</evidence>
<feature type="domain" description="WSC" evidence="7">
    <location>
        <begin position="389"/>
        <end position="478"/>
    </location>
</feature>
<evidence type="ECO:0000256" key="1">
    <source>
        <dbReference type="ARBA" id="ARBA00004167"/>
    </source>
</evidence>
<proteinExistence type="predicted"/>
<keyword evidence="9" id="KW-1185">Reference proteome</keyword>
<comment type="caution">
    <text evidence="8">The sequence shown here is derived from an EMBL/GenBank/DDBJ whole genome shotgun (WGS) entry which is preliminary data.</text>
</comment>
<dbReference type="PANTHER" id="PTHR24269">
    <property type="entry name" value="KREMEN PROTEIN"/>
    <property type="match status" value="1"/>
</dbReference>
<dbReference type="EMBL" id="MU825397">
    <property type="protein sequence ID" value="KAJ7393947.1"/>
    <property type="molecule type" value="Genomic_DNA"/>
</dbReference>
<dbReference type="Pfam" id="PF01822">
    <property type="entry name" value="WSC"/>
    <property type="match status" value="2"/>
</dbReference>
<keyword evidence="2" id="KW-0812">Transmembrane</keyword>
<dbReference type="PROSITE" id="PS51212">
    <property type="entry name" value="WSC"/>
    <property type="match status" value="2"/>
</dbReference>
<evidence type="ECO:0000256" key="4">
    <source>
        <dbReference type="ARBA" id="ARBA00022989"/>
    </source>
</evidence>
<evidence type="ECO:0000256" key="6">
    <source>
        <dbReference type="ARBA" id="ARBA00023180"/>
    </source>
</evidence>
<accession>A0A9X0A5W1</accession>
<dbReference type="AlphaFoldDB" id="A0A9X0A5W1"/>
<feature type="domain" description="WSC" evidence="7">
    <location>
        <begin position="132"/>
        <end position="222"/>
    </location>
</feature>
<evidence type="ECO:0000256" key="2">
    <source>
        <dbReference type="ARBA" id="ARBA00022692"/>
    </source>
</evidence>
<keyword evidence="5" id="KW-0472">Membrane</keyword>
<keyword evidence="6" id="KW-0325">Glycoprotein</keyword>
<keyword evidence="4" id="KW-1133">Transmembrane helix</keyword>
<sequence>MLFLTLRNITAIISECLEPASRIISRWKNGNYYKGEIESITNRINVLFDNGARLAFNPHDNVDIVVDRIPDHSELPWGSRILVNRPRSRAFEIGYIRDIKHGRYVVLYEDGDLILHTRDQIRAFNNSQVCDEPAYLGCFRDNLPRDLQVYIPIHPSTIGACVDTCKSQGFSVGALRNSDLCFCGNAYRKANQVADKECDLPCYDNSFEVCGGFMTFSQYWTGVVDSPIAAFPGIQKHFIPSNDPIPWELLMHGRSKYPPRHMPGSTRGAAWYQSYPWKGNANVAPYQQQQVSGLRSYPSTYQAKQVNPQNRYQGYKQYYGANPSTNTQPRPYGSYQSQSNRWPYNYNNYKYNNYNVQNNAASRPYNGYQSVYQRRPAPRPSPQEHAKLMDSWVAIKTQSHVTFLHKFEVKPLTVEGCVTKCSKSGFSIAGLQSSTQCFCGTTYSKYGRLKNDQCTMRCTGNYQEICGGVMMNSLYYTGQKTVCACSVAFL</sequence>
<evidence type="ECO:0000256" key="5">
    <source>
        <dbReference type="ARBA" id="ARBA00023136"/>
    </source>
</evidence>
<evidence type="ECO:0000256" key="3">
    <source>
        <dbReference type="ARBA" id="ARBA00022729"/>
    </source>
</evidence>